<dbReference type="SMART" id="SM00829">
    <property type="entry name" value="PKS_ER"/>
    <property type="match status" value="1"/>
</dbReference>
<dbReference type="NCBIfam" id="TIGR02817">
    <property type="entry name" value="adh_fam_1"/>
    <property type="match status" value="1"/>
</dbReference>
<evidence type="ECO:0000256" key="2">
    <source>
        <dbReference type="ARBA" id="ARBA00010371"/>
    </source>
</evidence>
<keyword evidence="4" id="KW-0963">Cytoplasm</keyword>
<dbReference type="PANTHER" id="PTHR44154:SF1">
    <property type="entry name" value="QUINONE OXIDOREDUCTASE"/>
    <property type="match status" value="1"/>
</dbReference>
<dbReference type="STRING" id="1705394.SP60_06235"/>
<evidence type="ECO:0000256" key="8">
    <source>
        <dbReference type="RuleBase" id="RU364000"/>
    </source>
</evidence>
<gene>
    <name evidence="10" type="ORF">SP60_06235</name>
</gene>
<dbReference type="Proteomes" id="UP000058020">
    <property type="component" value="Chromosome"/>
</dbReference>
<keyword evidence="8" id="KW-0560">Oxidoreductase</keyword>
<keyword evidence="8" id="KW-0479">Metal-binding</keyword>
<dbReference type="InterPro" id="IPR011032">
    <property type="entry name" value="GroES-like_sf"/>
</dbReference>
<dbReference type="GO" id="GO:0005737">
    <property type="term" value="C:cytoplasm"/>
    <property type="evidence" value="ECO:0007669"/>
    <property type="project" value="UniProtKB-SubCell"/>
</dbReference>
<evidence type="ECO:0000256" key="5">
    <source>
        <dbReference type="ARBA" id="ARBA00022857"/>
    </source>
</evidence>
<organism evidence="10 11">
    <name type="scientific">Candidatus Thioglobus autotrophicus</name>
    <dbReference type="NCBI Taxonomy" id="1705394"/>
    <lineage>
        <taxon>Bacteria</taxon>
        <taxon>Pseudomonadati</taxon>
        <taxon>Pseudomonadota</taxon>
        <taxon>Gammaproteobacteria</taxon>
        <taxon>Candidatus Pseudothioglobaceae</taxon>
        <taxon>Candidatus Thioglobus</taxon>
    </lineage>
</organism>
<dbReference type="RefSeq" id="WP_053951805.1">
    <property type="nucleotide sequence ID" value="NZ_CP010552.1"/>
</dbReference>
<sequence>MQAIGYNGCDFIEFEKPLENPAGQDLLVEIKAISINPIDTKVKQTITKDSAVKILGYDACGVVRAVGEEASIFKVGDEVFYAGDVTRDGSNATHQLVDERIVGRKPKSLNFEQAAALPLTSITAWESLFDRLKITPKDKNKTLLLIGAAGGVGSMAIQFSKQIISMNVIATASRPESKAWCKQMGADTVLDHQQLAKQFKQQSLTAPDYILCMGVPDDYLEQMVDLIAPQGCICLLANTQKSYDLNLLKAKSITLVWEMMFTRSMFQTTDLIKQHQLLNKVSDLIDQQQIVSIATQQLSPINIDNITKAHQLIEQGDMIGKLVICEQHL</sequence>
<dbReference type="CDD" id="cd08252">
    <property type="entry name" value="AL_MDR"/>
    <property type="match status" value="1"/>
</dbReference>
<dbReference type="InterPro" id="IPR036291">
    <property type="entry name" value="NAD(P)-bd_dom_sf"/>
</dbReference>
<dbReference type="AlphaFoldDB" id="A0A0M3TUF5"/>
<dbReference type="OrthoDB" id="9785812at2"/>
<dbReference type="GO" id="GO:0003723">
    <property type="term" value="F:RNA binding"/>
    <property type="evidence" value="ECO:0007669"/>
    <property type="project" value="UniProtKB-KW"/>
</dbReference>
<dbReference type="EMBL" id="CP010552">
    <property type="protein sequence ID" value="ALE52835.1"/>
    <property type="molecule type" value="Genomic_DNA"/>
</dbReference>
<comment type="similarity">
    <text evidence="2 8">Belongs to the zinc-containing alcohol dehydrogenase family. Quinone oxidoreductase subfamily.</text>
</comment>
<dbReference type="KEGG" id="tho:SP60_06235"/>
<dbReference type="InterPro" id="IPR020843">
    <property type="entry name" value="ER"/>
</dbReference>
<evidence type="ECO:0000256" key="7">
    <source>
        <dbReference type="ARBA" id="ARBA00022990"/>
    </source>
</evidence>
<dbReference type="Pfam" id="PF00107">
    <property type="entry name" value="ADH_zinc_N"/>
    <property type="match status" value="1"/>
</dbReference>
<comment type="subunit">
    <text evidence="3">Homotetramer.</text>
</comment>
<dbReference type="Gene3D" id="3.90.180.10">
    <property type="entry name" value="Medium-chain alcohol dehydrogenases, catalytic domain"/>
    <property type="match status" value="1"/>
</dbReference>
<evidence type="ECO:0000259" key="9">
    <source>
        <dbReference type="SMART" id="SM00829"/>
    </source>
</evidence>
<feature type="domain" description="Enoyl reductase (ER)" evidence="9">
    <location>
        <begin position="8"/>
        <end position="324"/>
    </location>
</feature>
<dbReference type="SUPFAM" id="SSF50129">
    <property type="entry name" value="GroES-like"/>
    <property type="match status" value="1"/>
</dbReference>
<dbReference type="InterPro" id="IPR013149">
    <property type="entry name" value="ADH-like_C"/>
</dbReference>
<dbReference type="InterPro" id="IPR051603">
    <property type="entry name" value="Zinc-ADH_QOR/CCCR"/>
</dbReference>
<dbReference type="PROSITE" id="PS01162">
    <property type="entry name" value="QOR_ZETA_CRYSTAL"/>
    <property type="match status" value="1"/>
</dbReference>
<proteinExistence type="inferred from homology"/>
<dbReference type="InterPro" id="IPR002364">
    <property type="entry name" value="Quin_OxRdtase/zeta-crystal_CS"/>
</dbReference>
<evidence type="ECO:0000256" key="1">
    <source>
        <dbReference type="ARBA" id="ARBA00004496"/>
    </source>
</evidence>
<dbReference type="Gene3D" id="3.40.50.720">
    <property type="entry name" value="NAD(P)-binding Rossmann-like Domain"/>
    <property type="match status" value="1"/>
</dbReference>
<keyword evidence="6" id="KW-0694">RNA-binding</keyword>
<dbReference type="Pfam" id="PF08240">
    <property type="entry name" value="ADH_N"/>
    <property type="match status" value="1"/>
</dbReference>
<keyword evidence="5" id="KW-0521">NADP</keyword>
<evidence type="ECO:0000256" key="3">
    <source>
        <dbReference type="ARBA" id="ARBA00011881"/>
    </source>
</evidence>
<evidence type="ECO:0000313" key="11">
    <source>
        <dbReference type="Proteomes" id="UP000058020"/>
    </source>
</evidence>
<evidence type="ECO:0000256" key="4">
    <source>
        <dbReference type="ARBA" id="ARBA00022490"/>
    </source>
</evidence>
<keyword evidence="7" id="KW-0007">Acetylation</keyword>
<dbReference type="GO" id="GO:0016491">
    <property type="term" value="F:oxidoreductase activity"/>
    <property type="evidence" value="ECO:0007669"/>
    <property type="project" value="UniProtKB-KW"/>
</dbReference>
<evidence type="ECO:0000313" key="10">
    <source>
        <dbReference type="EMBL" id="ALE52835.1"/>
    </source>
</evidence>
<dbReference type="PANTHER" id="PTHR44154">
    <property type="entry name" value="QUINONE OXIDOREDUCTASE"/>
    <property type="match status" value="1"/>
</dbReference>
<protein>
    <recommendedName>
        <fullName evidence="8">Zinc-type alcohol dehydrogenase-like protein</fullName>
    </recommendedName>
</protein>
<evidence type="ECO:0000256" key="6">
    <source>
        <dbReference type="ARBA" id="ARBA00022884"/>
    </source>
</evidence>
<keyword evidence="11" id="KW-1185">Reference proteome</keyword>
<dbReference type="GO" id="GO:0008270">
    <property type="term" value="F:zinc ion binding"/>
    <property type="evidence" value="ECO:0007669"/>
    <property type="project" value="InterPro"/>
</dbReference>
<reference evidence="10 11" key="1">
    <citation type="journal article" date="2015" name="Genome Announc.">
        <title>Genome Sequence of 'Candidatus Thioglobus autotrophica' Strain EF1, a Chemoautotroph from the SUP05 Clade of Marine Gammaproteobacteria.</title>
        <authorList>
            <person name="Shah V."/>
            <person name="Morris R.M."/>
        </authorList>
    </citation>
    <scope>NUCLEOTIDE SEQUENCE [LARGE SCALE GENOMIC DNA]</scope>
    <source>
        <strain evidence="10 11">EF1</strain>
    </source>
</reference>
<dbReference type="SUPFAM" id="SSF51735">
    <property type="entry name" value="NAD(P)-binding Rossmann-fold domains"/>
    <property type="match status" value="1"/>
</dbReference>
<name>A0A0M3TUF5_9GAMM</name>
<dbReference type="PATRIC" id="fig|1705394.5.peg.1242"/>
<comment type="subcellular location">
    <subcellularLocation>
        <location evidence="1">Cytoplasm</location>
    </subcellularLocation>
</comment>
<dbReference type="InterPro" id="IPR014182">
    <property type="entry name" value="ADH_Zn_typ-1"/>
</dbReference>
<dbReference type="InterPro" id="IPR013154">
    <property type="entry name" value="ADH-like_N"/>
</dbReference>
<accession>A0A0M3TUF5</accession>
<keyword evidence="8" id="KW-0862">Zinc</keyword>